<keyword evidence="4" id="KW-1185">Reference proteome</keyword>
<reference evidence="3 4" key="1">
    <citation type="submission" date="2018-01" db="EMBL/GenBank/DDBJ databases">
        <title>The whole genome sequencing and assembly of Fervidobacterium changbaicum CBS-1 strain.</title>
        <authorList>
            <person name="Kim J.-Y."/>
            <person name="Park M.-K."/>
            <person name="Yi H."/>
            <person name="Bahn Y.-S."/>
            <person name="Kim J.F."/>
            <person name="Lee D.-W."/>
        </authorList>
    </citation>
    <scope>NUCLEOTIDE SEQUENCE [LARGE SCALE GENOMIC DNA]</scope>
    <source>
        <strain evidence="3 4">CBS-1</strain>
    </source>
</reference>
<dbReference type="SUPFAM" id="SSF53474">
    <property type="entry name" value="alpha/beta-Hydrolases"/>
    <property type="match status" value="1"/>
</dbReference>
<evidence type="ECO:0000313" key="3">
    <source>
        <dbReference type="EMBL" id="QAV33360.1"/>
    </source>
</evidence>
<accession>A0ABX5QTC2</accession>
<evidence type="ECO:0000256" key="1">
    <source>
        <dbReference type="SAM" id="SignalP"/>
    </source>
</evidence>
<dbReference type="Proteomes" id="UP000288947">
    <property type="component" value="Chromosome"/>
</dbReference>
<feature type="chain" id="PRO_5045736923" evidence="1">
    <location>
        <begin position="21"/>
        <end position="345"/>
    </location>
</feature>
<sequence>MAFLVFTTFLLTFFSVLAFAQPEEAEEIGTYYVYYNSLIPVYKTLYKIEPFFEYSKIVEYKWKRPVARLVEIREPKINEPSVVLIPGMDPNEINGEWTDYKRYFVDTWKRCLPEKYGLYVFIYTSLDVPLEESAEKLTQEVQRLASSGSGSSKFNFYAHSMGGLLLRYALQHEGFLKHVNKIVFAGTPHIGSPFANFVVMNKKLLKLRNDWNYLKAILITANLASVFIEAPNYRYLTYKREHPGIPEGVEFVNFAAVIRQSNELIVQNILKTEPFSSAAMVFLNSVSKIVFPEGEFTENDGMVPLISATAFGKSEIFEGFDHADFILSDIIVRKAIEFFYNEKEF</sequence>
<dbReference type="PANTHER" id="PTHR37946">
    <property type="entry name" value="SLL1969 PROTEIN"/>
    <property type="match status" value="1"/>
</dbReference>
<dbReference type="Gene3D" id="3.40.50.1820">
    <property type="entry name" value="alpha/beta hydrolase"/>
    <property type="match status" value="1"/>
</dbReference>
<dbReference type="InterPro" id="IPR029058">
    <property type="entry name" value="AB_hydrolase_fold"/>
</dbReference>
<gene>
    <name evidence="3" type="ORF">CBS1_06255</name>
</gene>
<protein>
    <submittedName>
        <fullName evidence="3">Acetyltransferase</fullName>
    </submittedName>
</protein>
<dbReference type="EMBL" id="CP026721">
    <property type="protein sequence ID" value="QAV33360.1"/>
    <property type="molecule type" value="Genomic_DNA"/>
</dbReference>
<evidence type="ECO:0000313" key="4">
    <source>
        <dbReference type="Proteomes" id="UP000288947"/>
    </source>
</evidence>
<name>A0ABX5QTC2_9BACT</name>
<feature type="domain" description="DUF676" evidence="2">
    <location>
        <begin position="132"/>
        <end position="204"/>
    </location>
</feature>
<dbReference type="Pfam" id="PF05057">
    <property type="entry name" value="DUF676"/>
    <property type="match status" value="1"/>
</dbReference>
<proteinExistence type="predicted"/>
<evidence type="ECO:0000259" key="2">
    <source>
        <dbReference type="Pfam" id="PF05057"/>
    </source>
</evidence>
<dbReference type="InterPro" id="IPR007751">
    <property type="entry name" value="DUF676_lipase-like"/>
</dbReference>
<feature type="signal peptide" evidence="1">
    <location>
        <begin position="1"/>
        <end position="20"/>
    </location>
</feature>
<dbReference type="PANTHER" id="PTHR37946:SF1">
    <property type="entry name" value="SLL1969 PROTEIN"/>
    <property type="match status" value="1"/>
</dbReference>
<keyword evidence="1" id="KW-0732">Signal</keyword>
<organism evidence="3 4">
    <name type="scientific">Fervidobacterium changbaicum</name>
    <dbReference type="NCBI Taxonomy" id="310769"/>
    <lineage>
        <taxon>Bacteria</taxon>
        <taxon>Thermotogati</taxon>
        <taxon>Thermotogota</taxon>
        <taxon>Thermotogae</taxon>
        <taxon>Thermotogales</taxon>
        <taxon>Fervidobacteriaceae</taxon>
        <taxon>Fervidobacterium</taxon>
    </lineage>
</organism>